<keyword evidence="4" id="KW-0808">Transferase</keyword>
<evidence type="ECO:0000256" key="6">
    <source>
        <dbReference type="ARBA" id="ARBA00023012"/>
    </source>
</evidence>
<dbReference type="InterPro" id="IPR029016">
    <property type="entry name" value="GAF-like_dom_sf"/>
</dbReference>
<evidence type="ECO:0000256" key="3">
    <source>
        <dbReference type="ARBA" id="ARBA00022553"/>
    </source>
</evidence>
<dbReference type="EC" id="2.7.13.3" evidence="2"/>
<dbReference type="InterPro" id="IPR003661">
    <property type="entry name" value="HisK_dim/P_dom"/>
</dbReference>
<dbReference type="Gene3D" id="3.30.450.40">
    <property type="match status" value="1"/>
</dbReference>
<dbReference type="InterPro" id="IPR003594">
    <property type="entry name" value="HATPase_dom"/>
</dbReference>
<feature type="domain" description="Histidine kinase" evidence="7">
    <location>
        <begin position="210"/>
        <end position="424"/>
    </location>
</feature>
<evidence type="ECO:0000313" key="9">
    <source>
        <dbReference type="Proteomes" id="UP000662747"/>
    </source>
</evidence>
<dbReference type="Pfam" id="PF00512">
    <property type="entry name" value="HisKA"/>
    <property type="match status" value="1"/>
</dbReference>
<dbReference type="SUPFAM" id="SSF55781">
    <property type="entry name" value="GAF domain-like"/>
    <property type="match status" value="1"/>
</dbReference>
<dbReference type="InterPro" id="IPR036097">
    <property type="entry name" value="HisK_dim/P_sf"/>
</dbReference>
<dbReference type="Gene3D" id="3.30.565.10">
    <property type="entry name" value="Histidine kinase-like ATPase, C-terminal domain"/>
    <property type="match status" value="1"/>
</dbReference>
<keyword evidence="3" id="KW-0597">Phosphoprotein</keyword>
<evidence type="ECO:0000256" key="4">
    <source>
        <dbReference type="ARBA" id="ARBA00022679"/>
    </source>
</evidence>
<dbReference type="GO" id="GO:0016301">
    <property type="term" value="F:kinase activity"/>
    <property type="evidence" value="ECO:0007669"/>
    <property type="project" value="UniProtKB-KW"/>
</dbReference>
<dbReference type="SUPFAM" id="SSF47384">
    <property type="entry name" value="Homodimeric domain of signal transducing histidine kinase"/>
    <property type="match status" value="1"/>
</dbReference>
<dbReference type="PANTHER" id="PTHR43711:SF1">
    <property type="entry name" value="HISTIDINE KINASE 1"/>
    <property type="match status" value="1"/>
</dbReference>
<dbReference type="InterPro" id="IPR004358">
    <property type="entry name" value="Sig_transdc_His_kin-like_C"/>
</dbReference>
<dbReference type="Proteomes" id="UP000662747">
    <property type="component" value="Chromosome"/>
</dbReference>
<evidence type="ECO:0000256" key="2">
    <source>
        <dbReference type="ARBA" id="ARBA00012438"/>
    </source>
</evidence>
<protein>
    <recommendedName>
        <fullName evidence="2">histidine kinase</fullName>
        <ecNumber evidence="2">2.7.13.3</ecNumber>
    </recommendedName>
</protein>
<dbReference type="CDD" id="cd00075">
    <property type="entry name" value="HATPase"/>
    <property type="match status" value="1"/>
</dbReference>
<keyword evidence="9" id="KW-1185">Reference proteome</keyword>
<dbReference type="EMBL" id="CP071090">
    <property type="protein sequence ID" value="QSQ27933.1"/>
    <property type="molecule type" value="Genomic_DNA"/>
</dbReference>
<comment type="catalytic activity">
    <reaction evidence="1">
        <text>ATP + protein L-histidine = ADP + protein N-phospho-L-histidine.</text>
        <dbReference type="EC" id="2.7.13.3"/>
    </reaction>
</comment>
<dbReference type="SMART" id="SM00388">
    <property type="entry name" value="HisKA"/>
    <property type="match status" value="1"/>
</dbReference>
<reference evidence="8 9" key="1">
    <citation type="submission" date="2021-02" db="EMBL/GenBank/DDBJ databases">
        <title>De Novo genome assembly of isolated myxobacteria.</title>
        <authorList>
            <person name="Stevens D.C."/>
        </authorList>
    </citation>
    <scope>NUCLEOTIDE SEQUENCE [LARGE SCALE GENOMIC DNA]</scope>
    <source>
        <strain evidence="9">SCPEA02</strain>
    </source>
</reference>
<name>A0ABX7PBW1_9BACT</name>
<evidence type="ECO:0000259" key="7">
    <source>
        <dbReference type="PROSITE" id="PS50109"/>
    </source>
</evidence>
<dbReference type="InterPro" id="IPR005467">
    <property type="entry name" value="His_kinase_dom"/>
</dbReference>
<evidence type="ECO:0000256" key="5">
    <source>
        <dbReference type="ARBA" id="ARBA00022777"/>
    </source>
</evidence>
<dbReference type="Gene3D" id="1.10.287.130">
    <property type="match status" value="1"/>
</dbReference>
<sequence>MREVRQRERAQALERVQRELLERERHALQEAREAHRRQAFLAEVGAALSSSVDYRSSLPGLARLLVPEWADCCAIDLLRQEPGGRGERIAMMAAEPPGTSLGQESFVSRALASHPWMASPVSSERLPPGHLGVERAEWSGFPSNLRLPIRVRGRTLGVLSLVAARAGRYGPADSILFEVLAHRLSALVDVTLLYQQAQEAVRWREDLLAVVSHDIKTPLMVVRMNTELLKRAARPDETEHRRLASTLKAVDQMEGLIGGLLDRARLQGMPMPLALQSLSVDGLFQQALEVLRPLIQDKNQLLTVEVGPGASHVRADGARILQVLANLVGNAIKFTPRGGTVALRARREAGQVCIAVEDSGPGIPSQDVPHLFERFWKGRGSGKLGTGLGLSIVKSIVEAHGGALRVESREGHGSTFFFSLPVAEP</sequence>
<dbReference type="PRINTS" id="PR00344">
    <property type="entry name" value="BCTRLSENSOR"/>
</dbReference>
<keyword evidence="6" id="KW-0902">Two-component regulatory system</keyword>
<dbReference type="InterPro" id="IPR036890">
    <property type="entry name" value="HATPase_C_sf"/>
</dbReference>
<evidence type="ECO:0000313" key="8">
    <source>
        <dbReference type="EMBL" id="QSQ27933.1"/>
    </source>
</evidence>
<accession>A0ABX7PBW1</accession>
<gene>
    <name evidence="8" type="ORF">JY651_00635</name>
</gene>
<keyword evidence="5 8" id="KW-0418">Kinase</keyword>
<dbReference type="InterPro" id="IPR050736">
    <property type="entry name" value="Sensor_HK_Regulatory"/>
</dbReference>
<evidence type="ECO:0000256" key="1">
    <source>
        <dbReference type="ARBA" id="ARBA00000085"/>
    </source>
</evidence>
<dbReference type="PROSITE" id="PS50109">
    <property type="entry name" value="HIS_KIN"/>
    <property type="match status" value="1"/>
</dbReference>
<organism evidence="8 9">
    <name type="scientific">Pyxidicoccus parkwayensis</name>
    <dbReference type="NCBI Taxonomy" id="2813578"/>
    <lineage>
        <taxon>Bacteria</taxon>
        <taxon>Pseudomonadati</taxon>
        <taxon>Myxococcota</taxon>
        <taxon>Myxococcia</taxon>
        <taxon>Myxococcales</taxon>
        <taxon>Cystobacterineae</taxon>
        <taxon>Myxococcaceae</taxon>
        <taxon>Pyxidicoccus</taxon>
    </lineage>
</organism>
<dbReference type="SUPFAM" id="SSF55874">
    <property type="entry name" value="ATPase domain of HSP90 chaperone/DNA topoisomerase II/histidine kinase"/>
    <property type="match status" value="1"/>
</dbReference>
<dbReference type="PANTHER" id="PTHR43711">
    <property type="entry name" value="TWO-COMPONENT HISTIDINE KINASE"/>
    <property type="match status" value="1"/>
</dbReference>
<dbReference type="SMART" id="SM00387">
    <property type="entry name" value="HATPase_c"/>
    <property type="match status" value="1"/>
</dbReference>
<dbReference type="CDD" id="cd00082">
    <property type="entry name" value="HisKA"/>
    <property type="match status" value="1"/>
</dbReference>
<proteinExistence type="predicted"/>
<dbReference type="Pfam" id="PF02518">
    <property type="entry name" value="HATPase_c"/>
    <property type="match status" value="1"/>
</dbReference>